<feature type="region of interest" description="Disordered" evidence="1">
    <location>
        <begin position="64"/>
        <end position="135"/>
    </location>
</feature>
<evidence type="ECO:0000313" key="2">
    <source>
        <dbReference type="EMBL" id="KAK2587272.1"/>
    </source>
</evidence>
<dbReference type="AlphaFoldDB" id="A0AAD9RWM4"/>
<protein>
    <submittedName>
        <fullName evidence="2">Uncharacterized protein</fullName>
    </submittedName>
</protein>
<dbReference type="Gene3D" id="4.10.365.10">
    <property type="entry name" value="p27"/>
    <property type="match status" value="1"/>
</dbReference>
<proteinExistence type="predicted"/>
<keyword evidence="3" id="KW-1185">Reference proteome</keyword>
<comment type="caution">
    <text evidence="2">The sequence shown here is derived from an EMBL/GenBank/DDBJ whole genome shotgun (WGS) entry which is preliminary data.</text>
</comment>
<evidence type="ECO:0000256" key="1">
    <source>
        <dbReference type="SAM" id="MobiDB-lite"/>
    </source>
</evidence>
<reference evidence="2" key="2">
    <citation type="journal article" date="2023" name="Commun. Biol.">
        <title>Intrasexual cuticular hydrocarbon dimorphism in a wasp sheds light on hydrocarbon biosynthesis genes in Hymenoptera.</title>
        <authorList>
            <person name="Moris V.C."/>
            <person name="Podsiadlowski L."/>
            <person name="Martin S."/>
            <person name="Oeyen J.P."/>
            <person name="Donath A."/>
            <person name="Petersen M."/>
            <person name="Wilbrandt J."/>
            <person name="Misof B."/>
            <person name="Liedtke D."/>
            <person name="Thamm M."/>
            <person name="Scheiner R."/>
            <person name="Schmitt T."/>
            <person name="Niehuis O."/>
        </authorList>
    </citation>
    <scope>NUCLEOTIDE SEQUENCE</scope>
    <source>
        <strain evidence="2">GBR_01_08_01A</strain>
    </source>
</reference>
<gene>
    <name evidence="2" type="ORF">KPH14_003002</name>
</gene>
<accession>A0AAD9RWM4</accession>
<feature type="compositionally biased region" description="Polar residues" evidence="1">
    <location>
        <begin position="111"/>
        <end position="135"/>
    </location>
</feature>
<dbReference type="Proteomes" id="UP001258017">
    <property type="component" value="Unassembled WGS sequence"/>
</dbReference>
<evidence type="ECO:0000313" key="3">
    <source>
        <dbReference type="Proteomes" id="UP001258017"/>
    </source>
</evidence>
<sequence length="135" mass="15227">MLATSICREVHFTVLPSTTMSGSSRVPRCLFGAPNSRETAEMLQEALDAERKSFARRWGVDPCADDKENDCRWKLHDQSSKKRSSPYSKQTNIHDYWRARKTCDNGKKPLASSTDSAKQQNADSKSSMKPLKNSN</sequence>
<organism evidence="2 3">
    <name type="scientific">Odynerus spinipes</name>
    <dbReference type="NCBI Taxonomy" id="1348599"/>
    <lineage>
        <taxon>Eukaryota</taxon>
        <taxon>Metazoa</taxon>
        <taxon>Ecdysozoa</taxon>
        <taxon>Arthropoda</taxon>
        <taxon>Hexapoda</taxon>
        <taxon>Insecta</taxon>
        <taxon>Pterygota</taxon>
        <taxon>Neoptera</taxon>
        <taxon>Endopterygota</taxon>
        <taxon>Hymenoptera</taxon>
        <taxon>Apocrita</taxon>
        <taxon>Aculeata</taxon>
        <taxon>Vespoidea</taxon>
        <taxon>Vespidae</taxon>
        <taxon>Eumeninae</taxon>
        <taxon>Odynerus</taxon>
    </lineage>
</organism>
<reference evidence="2" key="1">
    <citation type="submission" date="2021-08" db="EMBL/GenBank/DDBJ databases">
        <authorList>
            <person name="Misof B."/>
            <person name="Oliver O."/>
            <person name="Podsiadlowski L."/>
            <person name="Donath A."/>
            <person name="Peters R."/>
            <person name="Mayer C."/>
            <person name="Rust J."/>
            <person name="Gunkel S."/>
            <person name="Lesny P."/>
            <person name="Martin S."/>
            <person name="Oeyen J.P."/>
            <person name="Petersen M."/>
            <person name="Panagiotis P."/>
            <person name="Wilbrandt J."/>
            <person name="Tanja T."/>
        </authorList>
    </citation>
    <scope>NUCLEOTIDE SEQUENCE</scope>
    <source>
        <strain evidence="2">GBR_01_08_01A</strain>
        <tissue evidence="2">Thorax + abdomen</tissue>
    </source>
</reference>
<feature type="compositionally biased region" description="Basic and acidic residues" evidence="1">
    <location>
        <begin position="64"/>
        <end position="80"/>
    </location>
</feature>
<dbReference type="EMBL" id="JAIFRP010000007">
    <property type="protein sequence ID" value="KAK2587272.1"/>
    <property type="molecule type" value="Genomic_DNA"/>
</dbReference>
<feature type="compositionally biased region" description="Basic and acidic residues" evidence="1">
    <location>
        <begin position="95"/>
        <end position="107"/>
    </location>
</feature>
<name>A0AAD9RWM4_9HYME</name>
<dbReference type="InterPro" id="IPR044898">
    <property type="entry name" value="CDI_dom_sf"/>
</dbReference>